<dbReference type="PROSITE" id="PS51462">
    <property type="entry name" value="NUDIX"/>
    <property type="match status" value="1"/>
</dbReference>
<proteinExistence type="predicted"/>
<dbReference type="InterPro" id="IPR000086">
    <property type="entry name" value="NUDIX_hydrolase_dom"/>
</dbReference>
<evidence type="ECO:0000259" key="3">
    <source>
        <dbReference type="PROSITE" id="PS51462"/>
    </source>
</evidence>
<reference evidence="4 5" key="1">
    <citation type="submission" date="2019-10" db="EMBL/GenBank/DDBJ databases">
        <title>Description of Paenibacillus humi sp. nov.</title>
        <authorList>
            <person name="Carlier A."/>
            <person name="Qi S."/>
        </authorList>
    </citation>
    <scope>NUCLEOTIDE SEQUENCE [LARGE SCALE GENOMIC DNA]</scope>
    <source>
        <strain evidence="4 5">LMG 31461</strain>
    </source>
</reference>
<gene>
    <name evidence="4" type="ORF">GC096_33035</name>
</gene>
<dbReference type="InterPro" id="IPR015797">
    <property type="entry name" value="NUDIX_hydrolase-like_dom_sf"/>
</dbReference>
<dbReference type="Gene3D" id="3.90.79.10">
    <property type="entry name" value="Nucleoside Triphosphate Pyrophosphohydrolase"/>
    <property type="match status" value="1"/>
</dbReference>
<feature type="domain" description="Nudix hydrolase" evidence="3">
    <location>
        <begin position="5"/>
        <end position="143"/>
    </location>
</feature>
<evidence type="ECO:0000256" key="2">
    <source>
        <dbReference type="ARBA" id="ARBA00022801"/>
    </source>
</evidence>
<keyword evidence="5" id="KW-1185">Reference proteome</keyword>
<dbReference type="PANTHER" id="PTHR43046:SF14">
    <property type="entry name" value="MUTT_NUDIX FAMILY PROTEIN"/>
    <property type="match status" value="1"/>
</dbReference>
<evidence type="ECO:0000313" key="5">
    <source>
        <dbReference type="Proteomes" id="UP000653578"/>
    </source>
</evidence>
<dbReference type="EMBL" id="WHNY01000081">
    <property type="protein sequence ID" value="NOU68845.1"/>
    <property type="molecule type" value="Genomic_DNA"/>
</dbReference>
<name>A0ABX1XJZ6_9BACL</name>
<comment type="cofactor">
    <cofactor evidence="1">
        <name>Mg(2+)</name>
        <dbReference type="ChEBI" id="CHEBI:18420"/>
    </cofactor>
</comment>
<protein>
    <submittedName>
        <fullName evidence="4">NUDIX domain-containing protein</fullName>
    </submittedName>
</protein>
<evidence type="ECO:0000313" key="4">
    <source>
        <dbReference type="EMBL" id="NOU68845.1"/>
    </source>
</evidence>
<organism evidence="4 5">
    <name type="scientific">Paenibacillus plantarum</name>
    <dbReference type="NCBI Taxonomy" id="2654975"/>
    <lineage>
        <taxon>Bacteria</taxon>
        <taxon>Bacillati</taxon>
        <taxon>Bacillota</taxon>
        <taxon>Bacilli</taxon>
        <taxon>Bacillales</taxon>
        <taxon>Paenibacillaceae</taxon>
        <taxon>Paenibacillus</taxon>
    </lineage>
</organism>
<dbReference type="Pfam" id="PF00293">
    <property type="entry name" value="NUDIX"/>
    <property type="match status" value="1"/>
</dbReference>
<dbReference type="SUPFAM" id="SSF55811">
    <property type="entry name" value="Nudix"/>
    <property type="match status" value="1"/>
</dbReference>
<comment type="caution">
    <text evidence="4">The sequence shown here is derived from an EMBL/GenBank/DDBJ whole genome shotgun (WGS) entry which is preliminary data.</text>
</comment>
<keyword evidence="2" id="KW-0378">Hydrolase</keyword>
<dbReference type="PANTHER" id="PTHR43046">
    <property type="entry name" value="GDP-MANNOSE MANNOSYL HYDROLASE"/>
    <property type="match status" value="1"/>
</dbReference>
<sequence>MGGELLVRNTAKAIIEYDNKLLFIKKKLDNVGVYYTLPGGGQESGETIEDTMLRECTEELNINADVKEMVCVREYISSNHEYSFLVKQVHAIEFIFRCSFGTEDKITHLQNDVAQIGFEWIDISTVIESLQQDEVRNALKFPKTLRDFLIEYYITRSIKPYSKFIF</sequence>
<dbReference type="Proteomes" id="UP000653578">
    <property type="component" value="Unassembled WGS sequence"/>
</dbReference>
<accession>A0ABX1XJZ6</accession>
<evidence type="ECO:0000256" key="1">
    <source>
        <dbReference type="ARBA" id="ARBA00001946"/>
    </source>
</evidence>